<dbReference type="Proteomes" id="UP001432209">
    <property type="component" value="Chromosome"/>
</dbReference>
<evidence type="ECO:0000256" key="2">
    <source>
        <dbReference type="ARBA" id="ARBA00023163"/>
    </source>
</evidence>
<dbReference type="Pfam" id="PF16925">
    <property type="entry name" value="TetR_C_13"/>
    <property type="match status" value="1"/>
</dbReference>
<keyword evidence="1" id="KW-0805">Transcription regulation</keyword>
<protein>
    <submittedName>
        <fullName evidence="4">TetR/AcrR family transcriptional regulator</fullName>
    </submittedName>
</protein>
<feature type="domain" description="Tetracyclin repressor-like C-terminal" evidence="3">
    <location>
        <begin position="88"/>
        <end position="196"/>
    </location>
</feature>
<keyword evidence="2" id="KW-0804">Transcription</keyword>
<dbReference type="PANTHER" id="PTHR47506">
    <property type="entry name" value="TRANSCRIPTIONAL REGULATORY PROTEIN"/>
    <property type="match status" value="1"/>
</dbReference>
<dbReference type="RefSeq" id="WP_023539752.1">
    <property type="nucleotide sequence ID" value="NZ_CP108849.2"/>
</dbReference>
<dbReference type="GeneID" id="91343706"/>
<evidence type="ECO:0000313" key="5">
    <source>
        <dbReference type="Proteomes" id="UP001432209"/>
    </source>
</evidence>
<name>A0ABZ2A556_STRNV</name>
<dbReference type="Gene3D" id="1.10.10.60">
    <property type="entry name" value="Homeodomain-like"/>
    <property type="match status" value="1"/>
</dbReference>
<proteinExistence type="predicted"/>
<dbReference type="Gene3D" id="1.10.357.10">
    <property type="entry name" value="Tetracycline Repressor, domain 2"/>
    <property type="match status" value="1"/>
</dbReference>
<evidence type="ECO:0000259" key="3">
    <source>
        <dbReference type="Pfam" id="PF16925"/>
    </source>
</evidence>
<sequence length="220" mass="23621">MTETSTDGRIARGNQTRQLILKHTVRIASVEGLGGLSLGRLAGELDLSKSGVFALFGSKEELQLATVRAAAKVYVEHVVRPVLDMPAGVARVRRLCDAWLTYSESRVFPGGCFFYSVSAEYDAREGKVHDAVAQARLDWVAFVNQNIEEARQAGELADDTDAPQLTFEIVSLLEGANAESVLHDDFSCYARAATAILNRLRAAATDPAALPPGPLAPPAP</sequence>
<evidence type="ECO:0000256" key="1">
    <source>
        <dbReference type="ARBA" id="ARBA00023015"/>
    </source>
</evidence>
<accession>A0ABZ2A556</accession>
<gene>
    <name evidence="4" type="ORF">OG442_18400</name>
</gene>
<organism evidence="4 5">
    <name type="scientific">Streptomyces niveus</name>
    <name type="common">Streptomyces spheroides</name>
    <dbReference type="NCBI Taxonomy" id="193462"/>
    <lineage>
        <taxon>Bacteria</taxon>
        <taxon>Bacillati</taxon>
        <taxon>Actinomycetota</taxon>
        <taxon>Actinomycetes</taxon>
        <taxon>Kitasatosporales</taxon>
        <taxon>Streptomycetaceae</taxon>
        <taxon>Streptomyces</taxon>
    </lineage>
</organism>
<dbReference type="PANTHER" id="PTHR47506:SF6">
    <property type="entry name" value="HTH-TYPE TRANSCRIPTIONAL REPRESSOR NEMR"/>
    <property type="match status" value="1"/>
</dbReference>
<dbReference type="InterPro" id="IPR009057">
    <property type="entry name" value="Homeodomain-like_sf"/>
</dbReference>
<dbReference type="EMBL" id="CP109495">
    <property type="protein sequence ID" value="WUX53356.1"/>
    <property type="molecule type" value="Genomic_DNA"/>
</dbReference>
<dbReference type="InterPro" id="IPR011075">
    <property type="entry name" value="TetR_C"/>
</dbReference>
<evidence type="ECO:0000313" key="4">
    <source>
        <dbReference type="EMBL" id="WUX53356.1"/>
    </source>
</evidence>
<dbReference type="SUPFAM" id="SSF48498">
    <property type="entry name" value="Tetracyclin repressor-like, C-terminal domain"/>
    <property type="match status" value="1"/>
</dbReference>
<reference evidence="4" key="1">
    <citation type="submission" date="2022-10" db="EMBL/GenBank/DDBJ databases">
        <title>The complete genomes of actinobacterial strains from the NBC collection.</title>
        <authorList>
            <person name="Joergensen T.S."/>
            <person name="Alvarez Arevalo M."/>
            <person name="Sterndorff E.B."/>
            <person name="Faurdal D."/>
            <person name="Vuksanovic O."/>
            <person name="Mourched A.-S."/>
            <person name="Charusanti P."/>
            <person name="Shaw S."/>
            <person name="Blin K."/>
            <person name="Weber T."/>
        </authorList>
    </citation>
    <scope>NUCLEOTIDE SEQUENCE</scope>
    <source>
        <strain evidence="4">NBC_01432</strain>
    </source>
</reference>
<dbReference type="InterPro" id="IPR036271">
    <property type="entry name" value="Tet_transcr_reg_TetR-rel_C_sf"/>
</dbReference>
<dbReference type="SUPFAM" id="SSF46689">
    <property type="entry name" value="Homeodomain-like"/>
    <property type="match status" value="1"/>
</dbReference>
<keyword evidence="5" id="KW-1185">Reference proteome</keyword>